<keyword evidence="3" id="KW-0732">Signal</keyword>
<evidence type="ECO:0000313" key="5">
    <source>
        <dbReference type="Proteomes" id="UP000282386"/>
    </source>
</evidence>
<feature type="region of interest" description="Disordered" evidence="1">
    <location>
        <begin position="32"/>
        <end position="64"/>
    </location>
</feature>
<dbReference type="AlphaFoldDB" id="A0A7Z9A3E3"/>
<dbReference type="RefSeq" id="WP_186335850.1">
    <property type="nucleotide sequence ID" value="NZ_LR134479.1"/>
</dbReference>
<organism evidence="4 5">
    <name type="scientific">Rothia aeria</name>
    <dbReference type="NCBI Taxonomy" id="172042"/>
    <lineage>
        <taxon>Bacteria</taxon>
        <taxon>Bacillati</taxon>
        <taxon>Actinomycetota</taxon>
        <taxon>Actinomycetes</taxon>
        <taxon>Micrococcales</taxon>
        <taxon>Micrococcaceae</taxon>
        <taxon>Rothia</taxon>
    </lineage>
</organism>
<dbReference type="EMBL" id="LR134479">
    <property type="protein sequence ID" value="VEI23303.1"/>
    <property type="molecule type" value="Genomic_DNA"/>
</dbReference>
<keyword evidence="2" id="KW-0472">Membrane</keyword>
<evidence type="ECO:0000256" key="2">
    <source>
        <dbReference type="SAM" id="Phobius"/>
    </source>
</evidence>
<feature type="region of interest" description="Disordered" evidence="1">
    <location>
        <begin position="773"/>
        <end position="826"/>
    </location>
</feature>
<protein>
    <submittedName>
        <fullName evidence="4">Uncharacterized protein</fullName>
    </submittedName>
</protein>
<proteinExistence type="predicted"/>
<reference evidence="4 5" key="1">
    <citation type="submission" date="2018-12" db="EMBL/GenBank/DDBJ databases">
        <authorList>
            <consortium name="Pathogen Informatics"/>
        </authorList>
    </citation>
    <scope>NUCLEOTIDE SEQUENCE [LARGE SCALE GENOMIC DNA]</scope>
    <source>
        <strain evidence="4 5">NCTC10207</strain>
    </source>
</reference>
<name>A0A7Z9A3E3_9MICC</name>
<feature type="chain" id="PRO_5030700271" evidence="3">
    <location>
        <begin position="30"/>
        <end position="870"/>
    </location>
</feature>
<evidence type="ECO:0000313" key="4">
    <source>
        <dbReference type="EMBL" id="VEI23303.1"/>
    </source>
</evidence>
<feature type="compositionally biased region" description="Polar residues" evidence="1">
    <location>
        <begin position="807"/>
        <end position="820"/>
    </location>
</feature>
<feature type="region of interest" description="Disordered" evidence="1">
    <location>
        <begin position="685"/>
        <end position="731"/>
    </location>
</feature>
<feature type="transmembrane region" description="Helical" evidence="2">
    <location>
        <begin position="848"/>
        <end position="864"/>
    </location>
</feature>
<evidence type="ECO:0000256" key="3">
    <source>
        <dbReference type="SAM" id="SignalP"/>
    </source>
</evidence>
<keyword evidence="2" id="KW-0812">Transmembrane</keyword>
<feature type="region of interest" description="Disordered" evidence="1">
    <location>
        <begin position="425"/>
        <end position="453"/>
    </location>
</feature>
<feature type="signal peptide" evidence="3">
    <location>
        <begin position="1"/>
        <end position="29"/>
    </location>
</feature>
<feature type="compositionally biased region" description="Low complexity" evidence="1">
    <location>
        <begin position="200"/>
        <end position="229"/>
    </location>
</feature>
<accession>A0A7Z9A3E3</accession>
<sequence>MTRHTCYAVTYGAVVALASALVAPSAAFAAPDATGGEVTPAAQQRPQAATQQANNTDTDQQTVTADDGASLSGVKVAQVGQEIVVSGSGWKDKNGGGSVAAVKLDGGAVVPRGQVSYGGKEYGSRGVVAVVEADDAGNFVARIPFPSADNSNVKDSDWGVGSKHTVTFLSGSLKVDGGGKKVDVVRSAELEVTVGDTKAEPQQTPAPQQPAATEQQQPQQPKARPQTPQSDNQTRQPSKDNDQAQVQPQQPADENDTSNWVKLDAPATGQGSAGVMYVKPYTTGKGSKLRIKGSGWTNAEGKGGSTVALKLNYLKDGKPAQYSRAGGHGAIDQYLQGNGQKADPTTWALLIPDASKANPAQGLYALNPDGTFDLEIDVPEQLQTGKTGDYLSITAQSGRNAPNDTQRAATSKTIPVNGQAAAEYKEPENTDVCSPEGGDFKPKLKIENPTVEPGGKLHITGSGWCNPDDKRVSKIGLKIDDGSVSHNDATKVNSNRTIWAIVEPDAKTGNIDTYIDLPTAENTGLSGEELAKVTSGEHTLRLLTGSLRKGDRHGTYGGPEGDGDVNTKFVIGDYKPGADPASVPASQLGEGDRHGVSVEHNGKQLTVKVPEAEPGTWVKVTPYLGDSAQLARASKWVQLDQNRTVSYTMSGELPAADYRIVVQSGNQGENGKVLGWAPLHVAEAADSSGTSGRGSVSPADQSSYDSAEPDVTIDEDGQAWDSSGNAVSVSTAPAPYQNAGVGYVSSNIGTSPASIAPFTSGTRSVVVANAKSKAASARKATSANGKSKSTGPVKNAAKKTVQAKAANDNNGNDTASQGGSPQAKVEHRVNGTELTGFAKWFANNANNLLMSLAGIVLLALALTFKKKNSD</sequence>
<evidence type="ECO:0000256" key="1">
    <source>
        <dbReference type="SAM" id="MobiDB-lite"/>
    </source>
</evidence>
<keyword evidence="2" id="KW-1133">Transmembrane helix</keyword>
<feature type="compositionally biased region" description="Low complexity" evidence="1">
    <location>
        <begin position="773"/>
        <end position="784"/>
    </location>
</feature>
<feature type="compositionally biased region" description="Polar residues" evidence="1">
    <location>
        <begin position="687"/>
        <end position="705"/>
    </location>
</feature>
<feature type="compositionally biased region" description="Polar residues" evidence="1">
    <location>
        <begin position="720"/>
        <end position="731"/>
    </location>
</feature>
<dbReference type="Proteomes" id="UP000282386">
    <property type="component" value="Chromosome"/>
</dbReference>
<feature type="region of interest" description="Disordered" evidence="1">
    <location>
        <begin position="193"/>
        <end position="274"/>
    </location>
</feature>
<feature type="compositionally biased region" description="Acidic residues" evidence="1">
    <location>
        <begin position="707"/>
        <end position="718"/>
    </location>
</feature>
<gene>
    <name evidence="4" type="ORF">NCTC10207_01404</name>
</gene>
<feature type="compositionally biased region" description="Low complexity" evidence="1">
    <location>
        <begin position="243"/>
        <end position="252"/>
    </location>
</feature>